<evidence type="ECO:0000313" key="1">
    <source>
        <dbReference type="EMBL" id="OHX64147.1"/>
    </source>
</evidence>
<dbReference type="InterPro" id="IPR019734">
    <property type="entry name" value="TPR_rpt"/>
</dbReference>
<comment type="caution">
    <text evidence="1">The sequence shown here is derived from an EMBL/GenBank/DDBJ whole genome shotgun (WGS) entry which is preliminary data.</text>
</comment>
<dbReference type="AlphaFoldDB" id="A0A1S1YSY9"/>
<dbReference type="InterPro" id="IPR011990">
    <property type="entry name" value="TPR-like_helical_dom_sf"/>
</dbReference>
<sequence length="424" mass="50361">MLTNTILYNRSKRFINLSEIDNNADLHIWALHFDLQNLINKEDRNPDIHVFLTADFRNNFLSSLKKDEYIVNHPFDLSDDLKTKDWLLLEEKIKRFSILDVNDKINLFRVLRRLCFYQLILDLSNNTEINTENHFYHYEVFLAKYMLNIDGYFSFDINEMIVYALSIQSASVVKVKLWYLVCQFFVKFDFDLIQLQKYISFYYDSIQELKPLISENEYLEIISRFYRMKAFIPQLEGDLMVMSHYMDLCENFALEIQSKTSLENIYIKSILYPIYESRVKEYLIKEDYNNSLLYAQKLIDLQPYSGGGYMLLGQIYAEIKDYKLSKTAYLKSARLSPITAEIAYYMAGQCAQELNEYETAILFYKSSLDFDSTGYSNYENILEIAKEIRDESLIEKTQSILKNLDIEIETSDDQLPYQEVMFKE</sequence>
<reference evidence="1 2" key="1">
    <citation type="journal article" date="2012" name="Int. J. Syst. Evol. Microbiol.">
        <title>Flammeovirga pacifica sp. nov., isolated from deep-sea sediment.</title>
        <authorList>
            <person name="Xu H."/>
            <person name="Fu Y."/>
            <person name="Yang N."/>
            <person name="Ding Z."/>
            <person name="Lai Q."/>
            <person name="Zeng R."/>
        </authorList>
    </citation>
    <scope>NUCLEOTIDE SEQUENCE [LARGE SCALE GENOMIC DNA]</scope>
    <source>
        <strain evidence="2">DSM 24597 / LMG 26175 / WPAGA1</strain>
    </source>
</reference>
<dbReference type="STRING" id="915059.NH26_21315"/>
<dbReference type="RefSeq" id="WP_044226354.1">
    <property type="nucleotide sequence ID" value="NZ_JRYR02000002.1"/>
</dbReference>
<accession>A0A1S1YSY9</accession>
<dbReference type="Proteomes" id="UP000179797">
    <property type="component" value="Unassembled WGS sequence"/>
</dbReference>
<organism evidence="1 2">
    <name type="scientific">Flammeovirga pacifica</name>
    <dbReference type="NCBI Taxonomy" id="915059"/>
    <lineage>
        <taxon>Bacteria</taxon>
        <taxon>Pseudomonadati</taxon>
        <taxon>Bacteroidota</taxon>
        <taxon>Cytophagia</taxon>
        <taxon>Cytophagales</taxon>
        <taxon>Flammeovirgaceae</taxon>
        <taxon>Flammeovirga</taxon>
    </lineage>
</organism>
<dbReference type="SMART" id="SM00028">
    <property type="entry name" value="TPR"/>
    <property type="match status" value="3"/>
</dbReference>
<dbReference type="Pfam" id="PF13181">
    <property type="entry name" value="TPR_8"/>
    <property type="match status" value="2"/>
</dbReference>
<dbReference type="OrthoDB" id="818930at2"/>
<dbReference type="EMBL" id="JRYR02000002">
    <property type="protein sequence ID" value="OHX64147.1"/>
    <property type="molecule type" value="Genomic_DNA"/>
</dbReference>
<protein>
    <submittedName>
        <fullName evidence="1">Uncharacterized protein</fullName>
    </submittedName>
</protein>
<gene>
    <name evidence="1" type="ORF">NH26_21315</name>
</gene>
<evidence type="ECO:0000313" key="2">
    <source>
        <dbReference type="Proteomes" id="UP000179797"/>
    </source>
</evidence>
<dbReference type="Gene3D" id="1.25.40.10">
    <property type="entry name" value="Tetratricopeptide repeat domain"/>
    <property type="match status" value="1"/>
</dbReference>
<name>A0A1S1YSY9_FLAPC</name>
<dbReference type="SUPFAM" id="SSF48452">
    <property type="entry name" value="TPR-like"/>
    <property type="match status" value="1"/>
</dbReference>
<keyword evidence="2" id="KW-1185">Reference proteome</keyword>
<proteinExistence type="predicted"/>